<dbReference type="OrthoDB" id="8910160at2"/>
<dbReference type="RefSeq" id="WP_089135990.1">
    <property type="nucleotide sequence ID" value="NZ_BCMG01000001.1"/>
</dbReference>
<dbReference type="NCBIfam" id="NF033831">
    <property type="entry name" value="sce7725_fam"/>
    <property type="match status" value="1"/>
</dbReference>
<accession>A0A1Z5H3E7</accession>
<evidence type="ECO:0000313" key="1">
    <source>
        <dbReference type="EMBL" id="GAT17840.1"/>
    </source>
</evidence>
<keyword evidence="2" id="KW-1185">Reference proteome</keyword>
<sequence>MIYYPYFRGRQFDLRALTEFANQAATPNVMPIIEPVRDVPALPKTIKAFSQHQQPLAVIQNPQVDHYHFQAAKRYPIEALFQQSEIQRAYILTPLLPPQLLANSLVIVQHYADLKLFLAHDWLPDSATLLVPPEARIRQLLTGRRFGHLFDHYAVPEHSFEFSAMPDSFWSSDIEFAQQYHEIGFSDYLTQGAPYFEHGHPSRTVTLHLIYLANDQVRIRHFVSDQHEDFKHQRDKFFEALTKAVAWIKTQPAINQTTASTRLVALADEHHFPGMGVLKALTIEHHLEIMARYLKLNNGV</sequence>
<reference evidence="1 2" key="1">
    <citation type="submission" date="2015-11" db="EMBL/GenBank/DDBJ databases">
        <title>Draft genome sequences of new species of the genus Lactobacillus isolated from orchardgrass silage.</title>
        <authorList>
            <person name="Tohno M."/>
            <person name="Tanizawa Y."/>
            <person name="Arita M."/>
        </authorList>
    </citation>
    <scope>NUCLEOTIDE SEQUENCE [LARGE SCALE GENOMIC DNA]</scope>
    <source>
        <strain evidence="1 2">IWT126</strain>
    </source>
</reference>
<evidence type="ECO:0008006" key="3">
    <source>
        <dbReference type="Google" id="ProtNLM"/>
    </source>
</evidence>
<protein>
    <recommendedName>
        <fullName evidence="3">Sce7725 family protein</fullName>
    </recommendedName>
</protein>
<comment type="caution">
    <text evidence="1">The sequence shown here is derived from an EMBL/GenBank/DDBJ whole genome shotgun (WGS) entry which is preliminary data.</text>
</comment>
<proteinExistence type="predicted"/>
<dbReference type="STRING" id="1302250.GCA_001313225_00141"/>
<dbReference type="Proteomes" id="UP000198402">
    <property type="component" value="Unassembled WGS sequence"/>
</dbReference>
<organism evidence="1 2">
    <name type="scientific">Secundilactobacillus silagei JCM 19001</name>
    <dbReference type="NCBI Taxonomy" id="1302250"/>
    <lineage>
        <taxon>Bacteria</taxon>
        <taxon>Bacillati</taxon>
        <taxon>Bacillota</taxon>
        <taxon>Bacilli</taxon>
        <taxon>Lactobacillales</taxon>
        <taxon>Lactobacillaceae</taxon>
        <taxon>Secundilactobacillus</taxon>
    </lineage>
</organism>
<evidence type="ECO:0000313" key="2">
    <source>
        <dbReference type="Proteomes" id="UP000198402"/>
    </source>
</evidence>
<name>A0A1Z5H3E7_9LACO</name>
<dbReference type="InterPro" id="IPR047727">
    <property type="entry name" value="Sce7725-like"/>
</dbReference>
<dbReference type="AlphaFoldDB" id="A0A1Z5H3E7"/>
<dbReference type="EMBL" id="BCMG01000001">
    <property type="protein sequence ID" value="GAT17840.1"/>
    <property type="molecule type" value="Genomic_DNA"/>
</dbReference>
<gene>
    <name evidence="1" type="ORF">IWT126_00096</name>
</gene>